<evidence type="ECO:0000313" key="7">
    <source>
        <dbReference type="Proteomes" id="UP000663887"/>
    </source>
</evidence>
<keyword evidence="1" id="KW-1133">Transmembrane helix</keyword>
<evidence type="ECO:0000256" key="1">
    <source>
        <dbReference type="SAM" id="Phobius"/>
    </source>
</evidence>
<evidence type="ECO:0000313" key="2">
    <source>
        <dbReference type="EMBL" id="CAF2143440.1"/>
    </source>
</evidence>
<dbReference type="EMBL" id="CAJOBG010052486">
    <property type="protein sequence ID" value="CAF4495107.1"/>
    <property type="molecule type" value="Genomic_DNA"/>
</dbReference>
<dbReference type="Proteomes" id="UP000663856">
    <property type="component" value="Unassembled WGS sequence"/>
</dbReference>
<evidence type="ECO:0000313" key="3">
    <source>
        <dbReference type="EMBL" id="CAF2144053.1"/>
    </source>
</evidence>
<dbReference type="Proteomes" id="UP000663887">
    <property type="component" value="Unassembled WGS sequence"/>
</dbReference>
<sequence length="114" mass="13466">MRNEQLSNISSVNVSDEQIRKSFRKEQSLALIARLRDDMWAPAPKRRKNKVITDECLIKLWECYDEGLLDIPSFLKAAGLRYFQRPPKRSTSIHLCCLLMVYLLFFFLISSYIY</sequence>
<evidence type="ECO:0000313" key="4">
    <source>
        <dbReference type="EMBL" id="CAF3731227.1"/>
    </source>
</evidence>
<gene>
    <name evidence="5" type="ORF">OVN521_LOCUS40414</name>
    <name evidence="4" type="ORF">UXM345_LOCUS844</name>
    <name evidence="2" type="ORF">WKI299_LOCUS28798</name>
    <name evidence="3" type="ORF">XDN619_LOCUS27292</name>
</gene>
<dbReference type="Proteomes" id="UP000663842">
    <property type="component" value="Unassembled WGS sequence"/>
</dbReference>
<accession>A0A816X971</accession>
<reference evidence="3" key="1">
    <citation type="submission" date="2021-02" db="EMBL/GenBank/DDBJ databases">
        <authorList>
            <person name="Nowell W R."/>
        </authorList>
    </citation>
    <scope>NUCLEOTIDE SEQUENCE</scope>
</reference>
<name>A0A816X971_9BILA</name>
<comment type="caution">
    <text evidence="3">The sequence shown here is derived from an EMBL/GenBank/DDBJ whole genome shotgun (WGS) entry which is preliminary data.</text>
</comment>
<protein>
    <submittedName>
        <fullName evidence="3">Uncharacterized protein</fullName>
    </submittedName>
</protein>
<evidence type="ECO:0000313" key="5">
    <source>
        <dbReference type="EMBL" id="CAF4495107.1"/>
    </source>
</evidence>
<evidence type="ECO:0000313" key="6">
    <source>
        <dbReference type="Proteomes" id="UP000663866"/>
    </source>
</evidence>
<dbReference type="AlphaFoldDB" id="A0A816X971"/>
<dbReference type="Proteomes" id="UP000663866">
    <property type="component" value="Unassembled WGS sequence"/>
</dbReference>
<organism evidence="3 7">
    <name type="scientific">Rotaria magnacalcarata</name>
    <dbReference type="NCBI Taxonomy" id="392030"/>
    <lineage>
        <taxon>Eukaryota</taxon>
        <taxon>Metazoa</taxon>
        <taxon>Spiralia</taxon>
        <taxon>Gnathifera</taxon>
        <taxon>Rotifera</taxon>
        <taxon>Eurotatoria</taxon>
        <taxon>Bdelloidea</taxon>
        <taxon>Philodinida</taxon>
        <taxon>Philodinidae</taxon>
        <taxon>Rotaria</taxon>
    </lineage>
</organism>
<keyword evidence="1" id="KW-0812">Transmembrane</keyword>
<dbReference type="EMBL" id="CAJOBF010000040">
    <property type="protein sequence ID" value="CAF3731227.1"/>
    <property type="molecule type" value="Genomic_DNA"/>
</dbReference>
<keyword evidence="1" id="KW-0472">Membrane</keyword>
<proteinExistence type="predicted"/>
<dbReference type="EMBL" id="CAJNRF010012724">
    <property type="protein sequence ID" value="CAF2143440.1"/>
    <property type="molecule type" value="Genomic_DNA"/>
</dbReference>
<keyword evidence="6" id="KW-1185">Reference proteome</keyword>
<feature type="transmembrane region" description="Helical" evidence="1">
    <location>
        <begin position="91"/>
        <end position="113"/>
    </location>
</feature>
<dbReference type="EMBL" id="CAJNRG010012887">
    <property type="protein sequence ID" value="CAF2144053.1"/>
    <property type="molecule type" value="Genomic_DNA"/>
</dbReference>